<dbReference type="KEGG" id="amog:QRX60_37010"/>
<keyword evidence="2" id="KW-1185">Reference proteome</keyword>
<dbReference type="Proteomes" id="UP001239397">
    <property type="component" value="Chromosome"/>
</dbReference>
<dbReference type="PANTHER" id="PTHR36849">
    <property type="entry name" value="CYTOPLASMIC PROTEIN-RELATED"/>
    <property type="match status" value="1"/>
</dbReference>
<gene>
    <name evidence="1" type="ORF">QRX60_37010</name>
</gene>
<dbReference type="RefSeq" id="WP_285996096.1">
    <property type="nucleotide sequence ID" value="NZ_CP127295.1"/>
</dbReference>
<dbReference type="InterPro" id="IPR052552">
    <property type="entry name" value="YeaO-like"/>
</dbReference>
<accession>A0A9Y2JLE3</accession>
<dbReference type="AlphaFoldDB" id="A0A9Y2JLE3"/>
<sequence>MQPTVVRVARLADPAGPADGVRVLVERRWPRGTVRTAVVLDGWYRGLAPSDELRTWYGHDPGRFAEFAERYRAELREPDRVAALERLRELAAGGPVTLLTASGSPPISQAAVLAEVLTGEG</sequence>
<dbReference type="EMBL" id="CP127295">
    <property type="protein sequence ID" value="WIX99615.1"/>
    <property type="molecule type" value="Genomic_DNA"/>
</dbReference>
<dbReference type="Pfam" id="PF22752">
    <property type="entry name" value="DUF488-N3i"/>
    <property type="match status" value="1"/>
</dbReference>
<proteinExistence type="predicted"/>
<evidence type="ECO:0000313" key="1">
    <source>
        <dbReference type="EMBL" id="WIX99615.1"/>
    </source>
</evidence>
<evidence type="ECO:0000313" key="2">
    <source>
        <dbReference type="Proteomes" id="UP001239397"/>
    </source>
</evidence>
<dbReference type="PANTHER" id="PTHR36849:SF1">
    <property type="entry name" value="CYTOPLASMIC PROTEIN"/>
    <property type="match status" value="1"/>
</dbReference>
<protein>
    <submittedName>
        <fullName evidence="1">DUF488 family protein</fullName>
    </submittedName>
</protein>
<reference evidence="1 2" key="1">
    <citation type="submission" date="2023-06" db="EMBL/GenBank/DDBJ databases">
        <authorList>
            <person name="Oyuntsetseg B."/>
            <person name="Kim S.B."/>
        </authorList>
    </citation>
    <scope>NUCLEOTIDE SEQUENCE [LARGE SCALE GENOMIC DNA]</scope>
    <source>
        <strain evidence="1 2">4-36</strain>
    </source>
</reference>
<name>A0A9Y2JLE3_9PSEU</name>
<organism evidence="1 2">
    <name type="scientific">Amycolatopsis mongoliensis</name>
    <dbReference type="NCBI Taxonomy" id="715475"/>
    <lineage>
        <taxon>Bacteria</taxon>
        <taxon>Bacillati</taxon>
        <taxon>Actinomycetota</taxon>
        <taxon>Actinomycetes</taxon>
        <taxon>Pseudonocardiales</taxon>
        <taxon>Pseudonocardiaceae</taxon>
        <taxon>Amycolatopsis</taxon>
    </lineage>
</organism>